<dbReference type="RefSeq" id="WP_020515051.1">
    <property type="nucleotide sequence ID" value="NZ_JBIAZU010000009.1"/>
</dbReference>
<organism evidence="2 3">
    <name type="scientific">Paractinoplanes globisporus</name>
    <dbReference type="NCBI Taxonomy" id="113565"/>
    <lineage>
        <taxon>Bacteria</taxon>
        <taxon>Bacillati</taxon>
        <taxon>Actinomycetota</taxon>
        <taxon>Actinomycetes</taxon>
        <taxon>Micromonosporales</taxon>
        <taxon>Micromonosporaceae</taxon>
        <taxon>Paractinoplanes</taxon>
    </lineage>
</organism>
<accession>A0ABW6WTT4</accession>
<dbReference type="Proteomes" id="UP001602245">
    <property type="component" value="Unassembled WGS sequence"/>
</dbReference>
<reference evidence="2 3" key="1">
    <citation type="submission" date="2024-10" db="EMBL/GenBank/DDBJ databases">
        <title>The Natural Products Discovery Center: Release of the First 8490 Sequenced Strains for Exploring Actinobacteria Biosynthetic Diversity.</title>
        <authorList>
            <person name="Kalkreuter E."/>
            <person name="Kautsar S.A."/>
            <person name="Yang D."/>
            <person name="Bader C.D."/>
            <person name="Teijaro C.N."/>
            <person name="Fluegel L."/>
            <person name="Davis C.M."/>
            <person name="Simpson J.R."/>
            <person name="Lauterbach L."/>
            <person name="Steele A.D."/>
            <person name="Gui C."/>
            <person name="Meng S."/>
            <person name="Li G."/>
            <person name="Viehrig K."/>
            <person name="Ye F."/>
            <person name="Su P."/>
            <person name="Kiefer A.F."/>
            <person name="Nichols A."/>
            <person name="Cepeda A.J."/>
            <person name="Yan W."/>
            <person name="Fan B."/>
            <person name="Jiang Y."/>
            <person name="Adhikari A."/>
            <person name="Zheng C.-J."/>
            <person name="Schuster L."/>
            <person name="Cowan T.M."/>
            <person name="Smanski M.J."/>
            <person name="Chevrette M.G."/>
            <person name="De Carvalho L.P.S."/>
            <person name="Shen B."/>
        </authorList>
    </citation>
    <scope>NUCLEOTIDE SEQUENCE [LARGE SCALE GENOMIC DNA]</scope>
    <source>
        <strain evidence="2 3">NPDC000087</strain>
    </source>
</reference>
<sequence>MTGQAHWHGYGPWTGPHGFVERGNDQHRRPGPERSDAATVAFVQNTMPPLETGHYLLRRAQTGRDRTWTAVDDALRWLCETYQRHPPAPELNFGPLDARCRHTRAGLEGGSDAVWHYTTSGNGDRVAVFAVVCCPHRYHPGTPCPLPPN</sequence>
<protein>
    <submittedName>
        <fullName evidence="2">Uncharacterized protein</fullName>
    </submittedName>
</protein>
<proteinExistence type="predicted"/>
<feature type="region of interest" description="Disordered" evidence="1">
    <location>
        <begin position="1"/>
        <end position="33"/>
    </location>
</feature>
<name>A0ABW6WTT4_9ACTN</name>
<evidence type="ECO:0000313" key="3">
    <source>
        <dbReference type="Proteomes" id="UP001602245"/>
    </source>
</evidence>
<comment type="caution">
    <text evidence="2">The sequence shown here is derived from an EMBL/GenBank/DDBJ whole genome shotgun (WGS) entry which is preliminary data.</text>
</comment>
<feature type="compositionally biased region" description="Basic and acidic residues" evidence="1">
    <location>
        <begin position="19"/>
        <end position="33"/>
    </location>
</feature>
<evidence type="ECO:0000313" key="2">
    <source>
        <dbReference type="EMBL" id="MFF5296709.1"/>
    </source>
</evidence>
<keyword evidence="3" id="KW-1185">Reference proteome</keyword>
<dbReference type="EMBL" id="JBIAZU010000009">
    <property type="protein sequence ID" value="MFF5296709.1"/>
    <property type="molecule type" value="Genomic_DNA"/>
</dbReference>
<evidence type="ECO:0000256" key="1">
    <source>
        <dbReference type="SAM" id="MobiDB-lite"/>
    </source>
</evidence>
<gene>
    <name evidence="2" type="ORF">ACFY35_45350</name>
</gene>